<comment type="caution">
    <text evidence="1">The sequence shown here is derived from an EMBL/GenBank/DDBJ whole genome shotgun (WGS) entry which is preliminary data.</text>
</comment>
<keyword evidence="2" id="KW-1185">Reference proteome</keyword>
<reference evidence="1 2" key="1">
    <citation type="submission" date="2024-02" db="EMBL/GenBank/DDBJ databases">
        <title>De novo assembly and annotation of 12 fungi associated with fruit tree decline syndrome in Ontario, Canada.</title>
        <authorList>
            <person name="Sulman M."/>
            <person name="Ellouze W."/>
            <person name="Ilyukhin E."/>
        </authorList>
    </citation>
    <scope>NUCLEOTIDE SEQUENCE [LARGE SCALE GENOMIC DNA]</scope>
    <source>
        <strain evidence="1 2">M1-105</strain>
    </source>
</reference>
<gene>
    <name evidence="1" type="ORF">SLS56_001473</name>
</gene>
<accession>A0ABR3T8T5</accession>
<evidence type="ECO:0000313" key="1">
    <source>
        <dbReference type="EMBL" id="KAL1635778.1"/>
    </source>
</evidence>
<evidence type="ECO:0000313" key="2">
    <source>
        <dbReference type="Proteomes" id="UP001521116"/>
    </source>
</evidence>
<protein>
    <submittedName>
        <fullName evidence="1">Uncharacterized protein</fullName>
    </submittedName>
</protein>
<dbReference type="Proteomes" id="UP001521116">
    <property type="component" value="Unassembled WGS sequence"/>
</dbReference>
<proteinExistence type="predicted"/>
<dbReference type="EMBL" id="JAJVDC020000009">
    <property type="protein sequence ID" value="KAL1635778.1"/>
    <property type="molecule type" value="Genomic_DNA"/>
</dbReference>
<organism evidence="1 2">
    <name type="scientific">Neofusicoccum ribis</name>
    <dbReference type="NCBI Taxonomy" id="45134"/>
    <lineage>
        <taxon>Eukaryota</taxon>
        <taxon>Fungi</taxon>
        <taxon>Dikarya</taxon>
        <taxon>Ascomycota</taxon>
        <taxon>Pezizomycotina</taxon>
        <taxon>Dothideomycetes</taxon>
        <taxon>Dothideomycetes incertae sedis</taxon>
        <taxon>Botryosphaeriales</taxon>
        <taxon>Botryosphaeriaceae</taxon>
        <taxon>Neofusicoccum</taxon>
    </lineage>
</organism>
<sequence>MPMARSTGYLTLTEQKAGLTATYAQSAYNIAWLNEALPAFMTRDYVLAPFGHERDFPDTKDSETWTAPTKMYSVDISCMQPLKVNNSGIISYHTEDCNVDHPTYSSDTGKNFTTIYMGYSNEDGFAD</sequence>
<name>A0ABR3T8T5_9PEZI</name>